<dbReference type="Pfam" id="PF15236">
    <property type="entry name" value="CCDC66"/>
    <property type="match status" value="1"/>
</dbReference>
<feature type="compositionally biased region" description="Polar residues" evidence="1">
    <location>
        <begin position="302"/>
        <end position="326"/>
    </location>
</feature>
<feature type="region of interest" description="Disordered" evidence="1">
    <location>
        <begin position="578"/>
        <end position="734"/>
    </location>
</feature>
<dbReference type="InterPro" id="IPR040467">
    <property type="entry name" value="CCDC66_dom"/>
</dbReference>
<feature type="compositionally biased region" description="Basic and acidic residues" evidence="1">
    <location>
        <begin position="687"/>
        <end position="705"/>
    </location>
</feature>
<feature type="compositionally biased region" description="Polar residues" evidence="1">
    <location>
        <begin position="272"/>
        <end position="294"/>
    </location>
</feature>
<reference evidence="4" key="2">
    <citation type="journal article" date="2014" name="Nat. Commun.">
        <title>The cavefish genome reveals candidate genes for eye loss.</title>
        <authorList>
            <person name="McGaugh S.E."/>
            <person name="Gross J.B."/>
            <person name="Aken B."/>
            <person name="Blin M."/>
            <person name="Borowsky R."/>
            <person name="Chalopin D."/>
            <person name="Hinaux H."/>
            <person name="Jeffery W.R."/>
            <person name="Keene A."/>
            <person name="Ma L."/>
            <person name="Minx P."/>
            <person name="Murphy D."/>
            <person name="O'Quin K.E."/>
            <person name="Retaux S."/>
            <person name="Rohner N."/>
            <person name="Searle S.M."/>
            <person name="Stahl B.A."/>
            <person name="Tabin C."/>
            <person name="Volff J.N."/>
            <person name="Yoshizawa M."/>
            <person name="Warren W.C."/>
        </authorList>
    </citation>
    <scope>NUCLEOTIDE SEQUENCE [LARGE SCALE GENOMIC DNA]</scope>
    <source>
        <strain evidence="4">female</strain>
    </source>
</reference>
<dbReference type="Ensembl" id="ENSAMXT00000042326.1">
    <property type="protein sequence ID" value="ENSAMXP00000030052.1"/>
    <property type="gene ID" value="ENSAMXG00000004073.2"/>
</dbReference>
<accession>A0A3B1J0I2</accession>
<feature type="compositionally biased region" description="Basic and acidic residues" evidence="1">
    <location>
        <begin position="772"/>
        <end position="782"/>
    </location>
</feature>
<feature type="compositionally biased region" description="Polar residues" evidence="1">
    <location>
        <begin position="440"/>
        <end position="449"/>
    </location>
</feature>
<evidence type="ECO:0000256" key="1">
    <source>
        <dbReference type="SAM" id="MobiDB-lite"/>
    </source>
</evidence>
<dbReference type="Ensembl" id="ENSAMXT00000035272.1">
    <property type="protein sequence ID" value="ENSAMXP00000035678.1"/>
    <property type="gene ID" value="ENSAMXG00000004073.2"/>
</dbReference>
<dbReference type="PANTHER" id="PTHR22736">
    <property type="entry name" value="COILED-COIL DOMAIN-CONTAINING PROTEIN 66"/>
    <property type="match status" value="1"/>
</dbReference>
<organism evidence="3 4">
    <name type="scientific">Astyanax mexicanus</name>
    <name type="common">Blind cave fish</name>
    <name type="synonym">Astyanax fasciatus mexicanus</name>
    <dbReference type="NCBI Taxonomy" id="7994"/>
    <lineage>
        <taxon>Eukaryota</taxon>
        <taxon>Metazoa</taxon>
        <taxon>Chordata</taxon>
        <taxon>Craniata</taxon>
        <taxon>Vertebrata</taxon>
        <taxon>Euteleostomi</taxon>
        <taxon>Actinopterygii</taxon>
        <taxon>Neopterygii</taxon>
        <taxon>Teleostei</taxon>
        <taxon>Ostariophysi</taxon>
        <taxon>Characiformes</taxon>
        <taxon>Characoidei</taxon>
        <taxon>Acestrorhamphidae</taxon>
        <taxon>Acestrorhamphinae</taxon>
        <taxon>Astyanax</taxon>
    </lineage>
</organism>
<evidence type="ECO:0000313" key="3">
    <source>
        <dbReference type="Ensembl" id="ENSAMXP00000035678.1"/>
    </source>
</evidence>
<sequence>MKHEHIHLQPEHSPLVIFCCPLGDGLMFELENGKPKLVLASYDESRTASKVGHSQVSHKNKAQKSTVPSKQCPKEPERPLKERKSGAATPAATNHVERLPAHTSRKTKVKVSKDHRNVIGVVRVQSESKTKTTDESSRVTEKTVKESLVCLTQEQLQQILNSIKTSGQNVQEDSKSTTHVKNGGLGAKEEHASSDPVSSGAAELLLDSSNHRHRTVQERGGDDKKPLNSTAGSGLFSTLGEREREREALEAKRAQWRRELDEQMALKKQQKVKTGSALQSEPSEGPRSSDQPSAVQDDRVTRTSTNGNPASSQTHSSQRNLPSATRSAFILGEATPLENAFTEEKKHQQRRWLQDLEQQREEAKLRKKLEKQSQNQTEDHERWAMHFESFQRHLVPQPPTAPPSERGEMDVGSSLSHHRSPSGVLSTATFGGDSPGRASVDTTQGFQQKSSYLRTMTALLDPSQIEERERKRIKQLEHQRAIEAQVEERRRQKEREEAERRAQELEEERKVARERELLQQQHLMDTQRQRQKEDLQSRKAEELYLSVQRAQEEAQKDRHQQRIRDLARKGHDVSNLLRRLEPAPPAQPVSGSSLGGVATEDPAQRVEAPGTVRRDMAVQTEVSEVSSAGSGMADMGVHPSSDHRAPSAPAPPNLKRSRLDVRLSERNGGKENVFLALKEADPYEAYARTDRPHPQQPGRKPEWNTHRPSKPFIPASERYPSGLQRHRQESRMRRQMELLTLVERNTFSRTSQQQDPPTHSVNPSHPPPPQDPAHRKGEDPQRRPSTSNTGHSRGPSPPVPALKHRPQQIQQPEDPEGASEITDWPPSSDYIPYVRTDEVYHLDPLAPISRPTTREAPPRTHADVIGSRQPTPVVQRDPLLHPELLKSTERQQAILKGLSELRQGLLQKQRELESSLNPLLAGQSRTHSPAFQPIRTCW</sequence>
<dbReference type="InterPro" id="IPR039183">
    <property type="entry name" value="CCD66"/>
</dbReference>
<evidence type="ECO:0000313" key="4">
    <source>
        <dbReference type="Proteomes" id="UP000018467"/>
    </source>
</evidence>
<evidence type="ECO:0000259" key="2">
    <source>
        <dbReference type="Pfam" id="PF15236"/>
    </source>
</evidence>
<dbReference type="GO" id="GO:0005874">
    <property type="term" value="C:microtubule"/>
    <property type="evidence" value="ECO:0007669"/>
    <property type="project" value="TreeGrafter"/>
</dbReference>
<feature type="compositionally biased region" description="Basic and acidic residues" evidence="1">
    <location>
        <begin position="72"/>
        <end position="85"/>
    </location>
</feature>
<name>A0A3B1J0I2_ASTMX</name>
<dbReference type="STRING" id="7994.ENSAMXP00000030052"/>
<feature type="region of interest" description="Disordered" evidence="1">
    <location>
        <begin position="470"/>
        <end position="536"/>
    </location>
</feature>
<feature type="compositionally biased region" description="Basic and acidic residues" evidence="1">
    <location>
        <begin position="657"/>
        <end position="669"/>
    </location>
</feature>
<feature type="compositionally biased region" description="Basic and acidic residues" evidence="1">
    <location>
        <begin position="215"/>
        <end position="226"/>
    </location>
</feature>
<feature type="region of interest" description="Disordered" evidence="1">
    <location>
        <begin position="47"/>
        <end position="112"/>
    </location>
</feature>
<dbReference type="GO" id="GO:0005929">
    <property type="term" value="C:cilium"/>
    <property type="evidence" value="ECO:0007669"/>
    <property type="project" value="TreeGrafter"/>
</dbReference>
<dbReference type="Bgee" id="ENSAMXG00000004073">
    <property type="expression patterns" value="Expressed in testis and 14 other cell types or tissues"/>
</dbReference>
<dbReference type="OrthoDB" id="10042846at2759"/>
<feature type="region of interest" description="Disordered" evidence="1">
    <location>
        <begin position="748"/>
        <end position="830"/>
    </location>
</feature>
<reference evidence="3" key="3">
    <citation type="submission" date="2025-05" db="UniProtKB">
        <authorList>
            <consortium name="Ensembl"/>
        </authorList>
    </citation>
    <scope>IDENTIFICATION</scope>
</reference>
<feature type="compositionally biased region" description="Basic and acidic residues" evidence="1">
    <location>
        <begin position="342"/>
        <end position="356"/>
    </location>
</feature>
<proteinExistence type="predicted"/>
<feature type="region of interest" description="Disordered" evidence="1">
    <location>
        <begin position="166"/>
        <end position="356"/>
    </location>
</feature>
<protein>
    <submittedName>
        <fullName evidence="3">Coiled-coil domain containing 66</fullName>
    </submittedName>
</protein>
<dbReference type="Proteomes" id="UP000018467">
    <property type="component" value="Unassembled WGS sequence"/>
</dbReference>
<feature type="region of interest" description="Disordered" evidence="1">
    <location>
        <begin position="393"/>
        <end position="449"/>
    </location>
</feature>
<dbReference type="GO" id="GO:0008017">
    <property type="term" value="F:microtubule binding"/>
    <property type="evidence" value="ECO:0007669"/>
    <property type="project" value="TreeGrafter"/>
</dbReference>
<dbReference type="PANTHER" id="PTHR22736:SF2">
    <property type="entry name" value="COILED-COIL DOMAIN-CONTAINING PROTEIN 66"/>
    <property type="match status" value="1"/>
</dbReference>
<dbReference type="GeneTree" id="ENSGT00390000012411"/>
<feature type="compositionally biased region" description="Basic and acidic residues" evidence="1">
    <location>
        <begin position="240"/>
        <end position="265"/>
    </location>
</feature>
<feature type="compositionally biased region" description="Basic and acidic residues" evidence="1">
    <location>
        <begin position="525"/>
        <end position="536"/>
    </location>
</feature>
<keyword evidence="4" id="KW-1185">Reference proteome</keyword>
<feature type="compositionally biased region" description="Polar residues" evidence="1">
    <location>
        <begin position="620"/>
        <end position="629"/>
    </location>
</feature>
<feature type="compositionally biased region" description="Basic and acidic residues" evidence="1">
    <location>
        <begin position="470"/>
        <end position="517"/>
    </location>
</feature>
<reference evidence="4" key="1">
    <citation type="submission" date="2013-03" db="EMBL/GenBank/DDBJ databases">
        <authorList>
            <person name="Jeffery W."/>
            <person name="Warren W."/>
            <person name="Wilson R.K."/>
        </authorList>
    </citation>
    <scope>NUCLEOTIDE SEQUENCE</scope>
    <source>
        <strain evidence="4">female</strain>
    </source>
</reference>
<feature type="compositionally biased region" description="Polar residues" evidence="1">
    <location>
        <begin position="227"/>
        <end position="236"/>
    </location>
</feature>
<dbReference type="AlphaFoldDB" id="A0A3B1J0I2"/>
<dbReference type="GO" id="GO:0060271">
    <property type="term" value="P:cilium assembly"/>
    <property type="evidence" value="ECO:0007669"/>
    <property type="project" value="TreeGrafter"/>
</dbReference>
<feature type="domain" description="CCDC66" evidence="2">
    <location>
        <begin position="434"/>
        <end position="575"/>
    </location>
</feature>